<dbReference type="InterPro" id="IPR045073">
    <property type="entry name" value="Omega/Tau-like"/>
</dbReference>
<dbReference type="PROSITE" id="PS50405">
    <property type="entry name" value="GST_CTER"/>
    <property type="match status" value="1"/>
</dbReference>
<feature type="domain" description="GST C-terminal" evidence="6">
    <location>
        <begin position="90"/>
        <end position="210"/>
    </location>
</feature>
<dbReference type="InterPro" id="IPR004046">
    <property type="entry name" value="GST_C"/>
</dbReference>
<evidence type="ECO:0000259" key="6">
    <source>
        <dbReference type="PROSITE" id="PS50405"/>
    </source>
</evidence>
<sequence length="221" mass="25001">MSKGEVVLLDCWASPFCMRAKIALEEKGVQHERREENLFGGKSELLLKSNPIHQQVPVLLHNGKPISESTIVVGYIDEVWSSSTPLLPTCPYERAQARFWADFIDKKVFEAGREILTSEGEAKEVAKKDFIEILKQLEGALGDKSFYGGDASGFVDIIAIGLTSWFVAYEKFGGFKVEDQCPKFSAWMKRCMQRETVAKVLPDPEKIYEFVITLRKMRGIE</sequence>
<dbReference type="InterPro" id="IPR036282">
    <property type="entry name" value="Glutathione-S-Trfase_C_sf"/>
</dbReference>
<evidence type="ECO:0000313" key="8">
    <source>
        <dbReference type="Proteomes" id="UP001324115"/>
    </source>
</evidence>
<dbReference type="EC" id="2.5.1.18" evidence="1"/>
<dbReference type="SFLD" id="SFLDG01152">
    <property type="entry name" value="Main.3:_Omega-_and_Tau-like"/>
    <property type="match status" value="1"/>
</dbReference>
<keyword evidence="2" id="KW-0808">Transferase</keyword>
<comment type="caution">
    <text evidence="7">The sequence shown here is derived from an EMBL/GenBank/DDBJ whole genome shotgun (WGS) entry which is preliminary data.</text>
</comment>
<organism evidence="7 8">
    <name type="scientific">Quercus rubra</name>
    <name type="common">Northern red oak</name>
    <name type="synonym">Quercus borealis</name>
    <dbReference type="NCBI Taxonomy" id="3512"/>
    <lineage>
        <taxon>Eukaryota</taxon>
        <taxon>Viridiplantae</taxon>
        <taxon>Streptophyta</taxon>
        <taxon>Embryophyta</taxon>
        <taxon>Tracheophyta</taxon>
        <taxon>Spermatophyta</taxon>
        <taxon>Magnoliopsida</taxon>
        <taxon>eudicotyledons</taxon>
        <taxon>Gunneridae</taxon>
        <taxon>Pentapetalae</taxon>
        <taxon>rosids</taxon>
        <taxon>fabids</taxon>
        <taxon>Fagales</taxon>
        <taxon>Fagaceae</taxon>
        <taxon>Quercus</taxon>
    </lineage>
</organism>
<dbReference type="Gene3D" id="3.40.30.10">
    <property type="entry name" value="Glutaredoxin"/>
    <property type="match status" value="1"/>
</dbReference>
<proteinExistence type="inferred from homology"/>
<name>A0AAN7FZ47_QUERU</name>
<dbReference type="Proteomes" id="UP001324115">
    <property type="component" value="Unassembled WGS sequence"/>
</dbReference>
<dbReference type="Gene3D" id="1.20.1050.10">
    <property type="match status" value="1"/>
</dbReference>
<dbReference type="PANTHER" id="PTHR11260">
    <property type="entry name" value="GLUTATHIONE S-TRANSFERASE, GST, SUPERFAMILY, GST DOMAIN CONTAINING"/>
    <property type="match status" value="1"/>
</dbReference>
<evidence type="ECO:0000256" key="4">
    <source>
        <dbReference type="RuleBase" id="RU003494"/>
    </source>
</evidence>
<dbReference type="InterPro" id="IPR004045">
    <property type="entry name" value="Glutathione_S-Trfase_N"/>
</dbReference>
<evidence type="ECO:0000256" key="2">
    <source>
        <dbReference type="ARBA" id="ARBA00022679"/>
    </source>
</evidence>
<keyword evidence="8" id="KW-1185">Reference proteome</keyword>
<dbReference type="InterPro" id="IPR045074">
    <property type="entry name" value="GST_C_Tau"/>
</dbReference>
<dbReference type="GO" id="GO:0005737">
    <property type="term" value="C:cytoplasm"/>
    <property type="evidence" value="ECO:0007669"/>
    <property type="project" value="TreeGrafter"/>
</dbReference>
<gene>
    <name evidence="7" type="ORF">RGQ29_011715</name>
</gene>
<dbReference type="SFLD" id="SFLDG00358">
    <property type="entry name" value="Main_(cytGST)"/>
    <property type="match status" value="1"/>
</dbReference>
<evidence type="ECO:0000313" key="7">
    <source>
        <dbReference type="EMBL" id="KAK4602823.1"/>
    </source>
</evidence>
<evidence type="ECO:0000259" key="5">
    <source>
        <dbReference type="PROSITE" id="PS50404"/>
    </source>
</evidence>
<dbReference type="CDD" id="cd03185">
    <property type="entry name" value="GST_C_Tau"/>
    <property type="match status" value="1"/>
</dbReference>
<dbReference type="Pfam" id="PF02798">
    <property type="entry name" value="GST_N"/>
    <property type="match status" value="1"/>
</dbReference>
<dbReference type="FunFam" id="3.40.30.10:FF:000014">
    <property type="entry name" value="Tau class glutathione S-transferase"/>
    <property type="match status" value="1"/>
</dbReference>
<comment type="similarity">
    <text evidence="4">Belongs to the GST superfamily.</text>
</comment>
<dbReference type="InterPro" id="IPR040079">
    <property type="entry name" value="Glutathione_S-Trfase"/>
</dbReference>
<dbReference type="GO" id="GO:0006749">
    <property type="term" value="P:glutathione metabolic process"/>
    <property type="evidence" value="ECO:0007669"/>
    <property type="project" value="InterPro"/>
</dbReference>
<dbReference type="InterPro" id="IPR036249">
    <property type="entry name" value="Thioredoxin-like_sf"/>
</dbReference>
<reference evidence="7 8" key="1">
    <citation type="journal article" date="2023" name="G3 (Bethesda)">
        <title>A haplotype-resolved chromosome-scale genome for Quercus rubra L. provides insights into the genetics of adaptive traits for red oak species.</title>
        <authorList>
            <person name="Kapoor B."/>
            <person name="Jenkins J."/>
            <person name="Schmutz J."/>
            <person name="Zhebentyayeva T."/>
            <person name="Kuelheim C."/>
            <person name="Coggeshall M."/>
            <person name="Heim C."/>
            <person name="Lasky J.R."/>
            <person name="Leites L."/>
            <person name="Islam-Faridi N."/>
            <person name="Romero-Severson J."/>
            <person name="DeLeo V.L."/>
            <person name="Lucas S.M."/>
            <person name="Lazic D."/>
            <person name="Gailing O."/>
            <person name="Carlson J."/>
            <person name="Staton M."/>
        </authorList>
    </citation>
    <scope>NUCLEOTIDE SEQUENCE [LARGE SCALE GENOMIC DNA]</scope>
    <source>
        <strain evidence="7">Pseudo-F2</strain>
    </source>
</reference>
<dbReference type="EMBL" id="JAXUIC010000002">
    <property type="protein sequence ID" value="KAK4602823.1"/>
    <property type="molecule type" value="Genomic_DNA"/>
</dbReference>
<dbReference type="Pfam" id="PF00043">
    <property type="entry name" value="GST_C"/>
    <property type="match status" value="1"/>
</dbReference>
<comment type="catalytic activity">
    <reaction evidence="3">
        <text>RX + glutathione = an S-substituted glutathione + a halide anion + H(+)</text>
        <dbReference type="Rhea" id="RHEA:16437"/>
        <dbReference type="ChEBI" id="CHEBI:15378"/>
        <dbReference type="ChEBI" id="CHEBI:16042"/>
        <dbReference type="ChEBI" id="CHEBI:17792"/>
        <dbReference type="ChEBI" id="CHEBI:57925"/>
        <dbReference type="ChEBI" id="CHEBI:90779"/>
        <dbReference type="EC" id="2.5.1.18"/>
    </reaction>
</comment>
<dbReference type="PANTHER" id="PTHR11260:SF547">
    <property type="entry name" value="GLUTATHIONE S-TRANSFERASE"/>
    <property type="match status" value="1"/>
</dbReference>
<dbReference type="PROSITE" id="PS50404">
    <property type="entry name" value="GST_NTER"/>
    <property type="match status" value="1"/>
</dbReference>
<dbReference type="SUPFAM" id="SSF52833">
    <property type="entry name" value="Thioredoxin-like"/>
    <property type="match status" value="1"/>
</dbReference>
<feature type="domain" description="GST N-terminal" evidence="5">
    <location>
        <begin position="4"/>
        <end position="84"/>
    </location>
</feature>
<accession>A0AAN7FZ47</accession>
<dbReference type="AlphaFoldDB" id="A0AAN7FZ47"/>
<dbReference type="SFLD" id="SFLDS00019">
    <property type="entry name" value="Glutathione_Transferase_(cytos"/>
    <property type="match status" value="1"/>
</dbReference>
<dbReference type="SUPFAM" id="SSF47616">
    <property type="entry name" value="GST C-terminal domain-like"/>
    <property type="match status" value="1"/>
</dbReference>
<dbReference type="GO" id="GO:0004364">
    <property type="term" value="F:glutathione transferase activity"/>
    <property type="evidence" value="ECO:0007669"/>
    <property type="project" value="UniProtKB-EC"/>
</dbReference>
<protein>
    <recommendedName>
        <fullName evidence="1">glutathione transferase</fullName>
        <ecNumber evidence="1">2.5.1.18</ecNumber>
    </recommendedName>
</protein>
<evidence type="ECO:0000256" key="1">
    <source>
        <dbReference type="ARBA" id="ARBA00012452"/>
    </source>
</evidence>
<dbReference type="FunFam" id="1.20.1050.10:FF:000018">
    <property type="entry name" value="Glutathione S-transferase U20"/>
    <property type="match status" value="1"/>
</dbReference>
<dbReference type="InterPro" id="IPR010987">
    <property type="entry name" value="Glutathione-S-Trfase_C-like"/>
</dbReference>
<dbReference type="CDD" id="cd03058">
    <property type="entry name" value="GST_N_Tau"/>
    <property type="match status" value="1"/>
</dbReference>
<evidence type="ECO:0000256" key="3">
    <source>
        <dbReference type="ARBA" id="ARBA00047960"/>
    </source>
</evidence>